<accession>A0A1D2MXG8</accession>
<sequence>LDLRRLKILQIHRSLPNLKSNKYQIVLEKYNAGVGEILIMKVFSLAVILFGILYIAAGAPEDETSGEPENLQGRGLVGDIVGKFANMAVGAINKVEDMLPGGAKKDKAGATKKGAAEDEEEAKE</sequence>
<feature type="non-terminal residue" evidence="3">
    <location>
        <position position="1"/>
    </location>
</feature>
<comment type="caution">
    <text evidence="3">The sequence shown here is derived from an EMBL/GenBank/DDBJ whole genome shotgun (WGS) entry which is preliminary data.</text>
</comment>
<dbReference type="EMBL" id="LJIJ01000421">
    <property type="protein sequence ID" value="ODM97672.1"/>
    <property type="molecule type" value="Genomic_DNA"/>
</dbReference>
<name>A0A1D2MXG8_ORCCI</name>
<dbReference type="AlphaFoldDB" id="A0A1D2MXG8"/>
<evidence type="ECO:0000256" key="1">
    <source>
        <dbReference type="SAM" id="MobiDB-lite"/>
    </source>
</evidence>
<dbReference type="Proteomes" id="UP000094527">
    <property type="component" value="Unassembled WGS sequence"/>
</dbReference>
<gene>
    <name evidence="3" type="ORF">Ocin01_09011</name>
</gene>
<protein>
    <submittedName>
        <fullName evidence="3">Uncharacterized protein</fullName>
    </submittedName>
</protein>
<proteinExistence type="predicted"/>
<keyword evidence="2" id="KW-0812">Transmembrane</keyword>
<evidence type="ECO:0000256" key="2">
    <source>
        <dbReference type="SAM" id="Phobius"/>
    </source>
</evidence>
<organism evidence="3 4">
    <name type="scientific">Orchesella cincta</name>
    <name type="common">Springtail</name>
    <name type="synonym">Podura cincta</name>
    <dbReference type="NCBI Taxonomy" id="48709"/>
    <lineage>
        <taxon>Eukaryota</taxon>
        <taxon>Metazoa</taxon>
        <taxon>Ecdysozoa</taxon>
        <taxon>Arthropoda</taxon>
        <taxon>Hexapoda</taxon>
        <taxon>Collembola</taxon>
        <taxon>Entomobryomorpha</taxon>
        <taxon>Entomobryoidea</taxon>
        <taxon>Orchesellidae</taxon>
        <taxon>Orchesellinae</taxon>
        <taxon>Orchesella</taxon>
    </lineage>
</organism>
<evidence type="ECO:0000313" key="3">
    <source>
        <dbReference type="EMBL" id="ODM97672.1"/>
    </source>
</evidence>
<reference evidence="3 4" key="1">
    <citation type="journal article" date="2016" name="Genome Biol. Evol.">
        <title>Gene Family Evolution Reflects Adaptation to Soil Environmental Stressors in the Genome of the Collembolan Orchesella cincta.</title>
        <authorList>
            <person name="Faddeeva-Vakhrusheva A."/>
            <person name="Derks M.F."/>
            <person name="Anvar S.Y."/>
            <person name="Agamennone V."/>
            <person name="Suring W."/>
            <person name="Smit S."/>
            <person name="van Straalen N.M."/>
            <person name="Roelofs D."/>
        </authorList>
    </citation>
    <scope>NUCLEOTIDE SEQUENCE [LARGE SCALE GENOMIC DNA]</scope>
    <source>
        <tissue evidence="3">Mixed pool</tissue>
    </source>
</reference>
<feature type="region of interest" description="Disordered" evidence="1">
    <location>
        <begin position="99"/>
        <end position="124"/>
    </location>
</feature>
<feature type="transmembrane region" description="Helical" evidence="2">
    <location>
        <begin position="38"/>
        <end position="57"/>
    </location>
</feature>
<keyword evidence="2" id="KW-0472">Membrane</keyword>
<keyword evidence="4" id="KW-1185">Reference proteome</keyword>
<keyword evidence="2" id="KW-1133">Transmembrane helix</keyword>
<evidence type="ECO:0000313" key="4">
    <source>
        <dbReference type="Proteomes" id="UP000094527"/>
    </source>
</evidence>